<name>A0ABZ2RRB2_9BACT</name>
<dbReference type="EC" id="3.5.4.31" evidence="4"/>
<comment type="caution">
    <text evidence="4">Lacks conserved residue(s) required for the propagation of feature annotation.</text>
</comment>
<dbReference type="InterPro" id="IPR023512">
    <property type="entry name" value="Deaminase_MtaD/DadD"/>
</dbReference>
<proteinExistence type="inferred from homology"/>
<feature type="binding site" evidence="4">
    <location>
        <position position="295"/>
    </location>
    <ligand>
        <name>substrate</name>
    </ligand>
</feature>
<keyword evidence="1 4" id="KW-0479">Metal-binding</keyword>
<dbReference type="Gene3D" id="2.30.40.10">
    <property type="entry name" value="Urease, subunit C, domain 1"/>
    <property type="match status" value="1"/>
</dbReference>
<dbReference type="EC" id="3.5.4.28" evidence="4"/>
<gene>
    <name evidence="4" type="primary">mtaD</name>
    <name evidence="6" type="ORF">WG617_02905</name>
</gene>
<dbReference type="InterPro" id="IPR032466">
    <property type="entry name" value="Metal_Hydrolase"/>
</dbReference>
<protein>
    <recommendedName>
        <fullName evidence="4">5-methylthioadenosine/S-adenosylhomocysteine deaminase</fullName>
        <shortName evidence="4">MTA/SAH deaminase</shortName>
        <ecNumber evidence="4">3.5.4.28</ecNumber>
        <ecNumber evidence="4">3.5.4.31</ecNumber>
    </recommendedName>
</protein>
<dbReference type="PANTHER" id="PTHR43794:SF11">
    <property type="entry name" value="AMIDOHYDROLASE-RELATED DOMAIN-CONTAINING PROTEIN"/>
    <property type="match status" value="1"/>
</dbReference>
<feature type="binding site" evidence="4">
    <location>
        <position position="210"/>
    </location>
    <ligand>
        <name>substrate</name>
    </ligand>
</feature>
<feature type="binding site" evidence="4">
    <location>
        <position position="207"/>
    </location>
    <ligand>
        <name>Zn(2+)</name>
        <dbReference type="ChEBI" id="CHEBI:29105"/>
    </ligand>
</feature>
<dbReference type="EMBL" id="CP148067">
    <property type="protein sequence ID" value="WXL28945.1"/>
    <property type="molecule type" value="Genomic_DNA"/>
</dbReference>
<dbReference type="InterPro" id="IPR006680">
    <property type="entry name" value="Amidohydro-rel"/>
</dbReference>
<dbReference type="Pfam" id="PF01979">
    <property type="entry name" value="Amidohydro_1"/>
    <property type="match status" value="1"/>
</dbReference>
<dbReference type="InterPro" id="IPR050287">
    <property type="entry name" value="MTA/SAH_deaminase"/>
</dbReference>
<dbReference type="SUPFAM" id="SSF51338">
    <property type="entry name" value="Composite domain of metallo-dependent hydrolases"/>
    <property type="match status" value="1"/>
</dbReference>
<feature type="binding site" evidence="4">
    <location>
        <position position="92"/>
    </location>
    <ligand>
        <name>substrate</name>
    </ligand>
</feature>
<feature type="binding site" evidence="4">
    <location>
        <position position="65"/>
    </location>
    <ligand>
        <name>Zn(2+)</name>
        <dbReference type="ChEBI" id="CHEBI:29105"/>
    </ligand>
</feature>
<feature type="binding site" evidence="4">
    <location>
        <position position="295"/>
    </location>
    <ligand>
        <name>Zn(2+)</name>
        <dbReference type="ChEBI" id="CHEBI:29105"/>
    </ligand>
</feature>
<comment type="catalytic activity">
    <reaction evidence="4">
        <text>S-adenosyl-L-homocysteine + H2O + H(+) = S-inosyl-L-homocysteine + NH4(+)</text>
        <dbReference type="Rhea" id="RHEA:20716"/>
        <dbReference type="ChEBI" id="CHEBI:15377"/>
        <dbReference type="ChEBI" id="CHEBI:15378"/>
        <dbReference type="ChEBI" id="CHEBI:28938"/>
        <dbReference type="ChEBI" id="CHEBI:57856"/>
        <dbReference type="ChEBI" id="CHEBI:57985"/>
        <dbReference type="EC" id="3.5.4.28"/>
    </reaction>
</comment>
<dbReference type="InterPro" id="IPR011059">
    <property type="entry name" value="Metal-dep_hydrolase_composite"/>
</dbReference>
<comment type="similarity">
    <text evidence="4">Belongs to the metallo-dependent hydrolases superfamily. MTA/SAH deaminase family.</text>
</comment>
<dbReference type="CDD" id="cd01298">
    <property type="entry name" value="ATZ_TRZ_like"/>
    <property type="match status" value="1"/>
</dbReference>
<evidence type="ECO:0000256" key="1">
    <source>
        <dbReference type="ARBA" id="ARBA00022723"/>
    </source>
</evidence>
<dbReference type="HAMAP" id="MF_01281">
    <property type="entry name" value="MTA_SAH_deamin"/>
    <property type="match status" value="1"/>
</dbReference>
<dbReference type="RefSeq" id="WP_338822513.1">
    <property type="nucleotide sequence ID" value="NZ_CP148067.1"/>
</dbReference>
<keyword evidence="7" id="KW-1185">Reference proteome</keyword>
<evidence type="ECO:0000313" key="7">
    <source>
        <dbReference type="Proteomes" id="UP001477443"/>
    </source>
</evidence>
<dbReference type="Proteomes" id="UP001477443">
    <property type="component" value="Chromosome"/>
</dbReference>
<dbReference type="PANTHER" id="PTHR43794">
    <property type="entry name" value="AMINOHYDROLASE SSNA-RELATED"/>
    <property type="match status" value="1"/>
</dbReference>
<comment type="function">
    <text evidence="4">Catalyzes the deamination of 5-methylthioadenosine and S-adenosyl-L-homocysteine into 5-methylthioinosine and S-inosyl-L-homocysteine, respectively. Is also able to deaminate adenosine.</text>
</comment>
<comment type="catalytic activity">
    <reaction evidence="4">
        <text>S-methyl-5'-thioadenosine + H2O + H(+) = S-methyl-5'-thioinosine + NH4(+)</text>
        <dbReference type="Rhea" id="RHEA:25025"/>
        <dbReference type="ChEBI" id="CHEBI:15377"/>
        <dbReference type="ChEBI" id="CHEBI:15378"/>
        <dbReference type="ChEBI" id="CHEBI:17509"/>
        <dbReference type="ChEBI" id="CHEBI:28938"/>
        <dbReference type="ChEBI" id="CHEBI:48595"/>
        <dbReference type="EC" id="3.5.4.31"/>
    </reaction>
</comment>
<evidence type="ECO:0000256" key="4">
    <source>
        <dbReference type="HAMAP-Rule" id="MF_01281"/>
    </source>
</evidence>
<reference evidence="6" key="1">
    <citation type="submission" date="2024-03" db="EMBL/GenBank/DDBJ databases">
        <title>Complete genome sequence of Mycoplasma felifaucium Z921 isolated from the trachea of a cheetah.</title>
        <authorList>
            <person name="Spergser J."/>
        </authorList>
    </citation>
    <scope>NUCLEOTIDE SEQUENCE [LARGE SCALE GENOMIC DNA]</scope>
    <source>
        <strain evidence="6">Z921</strain>
    </source>
</reference>
<sequence length="427" mass="47982">MSILIKNATVLTMDKRNEVLENTCVLIEGKYIKYVGPYKSVLKADKEIDANGNLLMPGLINAHTHVSMTLLRNYADDMNLEKWLFEYIFPIEDRFTPEDIYNGAIVGMMEMIASGTTSYIDMYFHEDQVAEATLQTGMRALLGFGLQNNKIEQRINNTKMLWKRYNGQNDGCIQTVVSPHSVYTNDTDSLLEFKKLIPTTNNVFQIHLNESETEVNNCLKLHGKTPIEYLESLGYYEHKGILAHVDNINDKEIEILKNKDLTLVMNPCSNLKLASGIMPVQKLLSSGLNVALGTDGPSSNNSLDMFETMKFASLLAKIVDKNPENLNAWDTIKMATVNGAKALGLENELGKVKENYLADLILVDLNTIHNSPKSNVISSIVYSLKSSDVYTTIINGKIVYENKQFVSLNKDEAITKLQQSFQRITSK</sequence>
<dbReference type="Gene3D" id="3.20.20.140">
    <property type="entry name" value="Metal-dependent hydrolases"/>
    <property type="match status" value="1"/>
</dbReference>
<feature type="binding site" evidence="4">
    <location>
        <position position="180"/>
    </location>
    <ligand>
        <name>substrate</name>
    </ligand>
</feature>
<organism evidence="6 7">
    <name type="scientific">Mycoplasmopsis felifaucium</name>
    <dbReference type="NCBI Taxonomy" id="35768"/>
    <lineage>
        <taxon>Bacteria</taxon>
        <taxon>Bacillati</taxon>
        <taxon>Mycoplasmatota</taxon>
        <taxon>Mycoplasmoidales</taxon>
        <taxon>Metamycoplasmataceae</taxon>
        <taxon>Mycoplasmopsis</taxon>
    </lineage>
</organism>
<evidence type="ECO:0000313" key="6">
    <source>
        <dbReference type="EMBL" id="WXL28945.1"/>
    </source>
</evidence>
<keyword evidence="3 4" id="KW-0862">Zinc</keyword>
<feature type="domain" description="Amidohydrolase-related" evidence="5">
    <location>
        <begin position="55"/>
        <end position="399"/>
    </location>
</feature>
<comment type="cofactor">
    <cofactor evidence="4">
        <name>Zn(2+)</name>
        <dbReference type="ChEBI" id="CHEBI:29105"/>
    </cofactor>
    <text evidence="4">Binds 1 zinc ion per subunit.</text>
</comment>
<dbReference type="SUPFAM" id="SSF51556">
    <property type="entry name" value="Metallo-dependent hydrolases"/>
    <property type="match status" value="1"/>
</dbReference>
<evidence type="ECO:0000256" key="2">
    <source>
        <dbReference type="ARBA" id="ARBA00022801"/>
    </source>
</evidence>
<evidence type="ECO:0000256" key="3">
    <source>
        <dbReference type="ARBA" id="ARBA00022833"/>
    </source>
</evidence>
<accession>A0ABZ2RRB2</accession>
<evidence type="ECO:0000259" key="5">
    <source>
        <dbReference type="Pfam" id="PF01979"/>
    </source>
</evidence>
<feature type="binding site" evidence="4">
    <location>
        <position position="63"/>
    </location>
    <ligand>
        <name>Zn(2+)</name>
        <dbReference type="ChEBI" id="CHEBI:29105"/>
    </ligand>
</feature>
<keyword evidence="2 4" id="KW-0378">Hydrolase</keyword>